<dbReference type="EMBL" id="CAEKDK010000006">
    <property type="protein sequence ID" value="CAB4284794.1"/>
    <property type="molecule type" value="Genomic_DNA"/>
</dbReference>
<evidence type="ECO:0000313" key="2">
    <source>
        <dbReference type="Proteomes" id="UP000507222"/>
    </source>
</evidence>
<gene>
    <name evidence="1" type="ORF">CURHAP_LOCUS40420</name>
</gene>
<proteinExistence type="predicted"/>
<protein>
    <submittedName>
        <fullName evidence="1">Uncharacterized protein</fullName>
    </submittedName>
</protein>
<dbReference type="Proteomes" id="UP000507222">
    <property type="component" value="Unassembled WGS sequence"/>
</dbReference>
<organism evidence="1 2">
    <name type="scientific">Prunus armeniaca</name>
    <name type="common">Apricot</name>
    <name type="synonym">Armeniaca vulgaris</name>
    <dbReference type="NCBI Taxonomy" id="36596"/>
    <lineage>
        <taxon>Eukaryota</taxon>
        <taxon>Viridiplantae</taxon>
        <taxon>Streptophyta</taxon>
        <taxon>Embryophyta</taxon>
        <taxon>Tracheophyta</taxon>
        <taxon>Spermatophyta</taxon>
        <taxon>Magnoliopsida</taxon>
        <taxon>eudicotyledons</taxon>
        <taxon>Gunneridae</taxon>
        <taxon>Pentapetalae</taxon>
        <taxon>rosids</taxon>
        <taxon>fabids</taxon>
        <taxon>Rosales</taxon>
        <taxon>Rosaceae</taxon>
        <taxon>Amygdaloideae</taxon>
        <taxon>Amygdaleae</taxon>
        <taxon>Prunus</taxon>
    </lineage>
</organism>
<reference evidence="1 2" key="1">
    <citation type="submission" date="2020-05" db="EMBL/GenBank/DDBJ databases">
        <authorList>
            <person name="Campoy J."/>
            <person name="Schneeberger K."/>
            <person name="Spophaly S."/>
        </authorList>
    </citation>
    <scope>NUCLEOTIDE SEQUENCE [LARGE SCALE GENOMIC DNA]</scope>
    <source>
        <strain evidence="1">PruArmRojPasFocal</strain>
    </source>
</reference>
<evidence type="ECO:0000313" key="1">
    <source>
        <dbReference type="EMBL" id="CAB4284794.1"/>
    </source>
</evidence>
<sequence>MRIARKRKIRTRRVYIFLVKSTVTTTSRMLSPKVCTVEFQGRVHYMGSCAHNRRGDLRRDADDVNCRVFMQVVVVLCNE</sequence>
<accession>A0A6J5VAG1</accession>
<name>A0A6J5VAG1_PRUAR</name>
<dbReference type="AlphaFoldDB" id="A0A6J5VAG1"/>